<keyword evidence="10 15" id="KW-0067">ATP-binding</keyword>
<dbReference type="Gene3D" id="3.40.50.300">
    <property type="entry name" value="P-loop containing nucleotide triphosphate hydrolases"/>
    <property type="match status" value="2"/>
</dbReference>
<dbReference type="PROSITE" id="PS51192">
    <property type="entry name" value="HELICASE_ATP_BIND_1"/>
    <property type="match status" value="1"/>
</dbReference>
<dbReference type="Gene3D" id="3.90.1440.10">
    <property type="entry name" value="SecA, preprotein cross-linking domain"/>
    <property type="match status" value="1"/>
</dbReference>
<dbReference type="SUPFAM" id="SSF81767">
    <property type="entry name" value="Pre-protein crosslinking domain of SecA"/>
    <property type="match status" value="1"/>
</dbReference>
<reference evidence="19 20" key="1">
    <citation type="submission" date="2018-12" db="EMBL/GenBank/DDBJ databases">
        <authorList>
            <person name="Chong R.A."/>
        </authorList>
    </citation>
    <scope>NUCLEOTIDE SEQUENCE [LARGE SCALE GENOMIC DNA]</scope>
    <source>
        <strain evidence="19 20">Hta</strain>
    </source>
</reference>
<dbReference type="Gene3D" id="1.10.3060.10">
    <property type="entry name" value="Helical scaffold and wing domains of SecA"/>
    <property type="match status" value="1"/>
</dbReference>
<dbReference type="PANTHER" id="PTHR30612:SF0">
    <property type="entry name" value="CHLOROPLAST PROTEIN-TRANSPORTING ATPASE"/>
    <property type="match status" value="1"/>
</dbReference>
<evidence type="ECO:0000313" key="20">
    <source>
        <dbReference type="Proteomes" id="UP000298773"/>
    </source>
</evidence>
<dbReference type="Proteomes" id="UP000298773">
    <property type="component" value="Chromosome"/>
</dbReference>
<dbReference type="InterPro" id="IPR014018">
    <property type="entry name" value="SecA_motor_DEAD"/>
</dbReference>
<keyword evidence="7" id="KW-0479">Metal-binding</keyword>
<dbReference type="Pfam" id="PF07516">
    <property type="entry name" value="SecA_SW"/>
    <property type="match status" value="1"/>
</dbReference>
<keyword evidence="6" id="KW-0997">Cell inner membrane</keyword>
<evidence type="ECO:0000313" key="19">
    <source>
        <dbReference type="EMBL" id="QCI21514.1"/>
    </source>
</evidence>
<dbReference type="CDD" id="cd17928">
    <property type="entry name" value="DEXDc_SecA"/>
    <property type="match status" value="1"/>
</dbReference>
<dbReference type="InterPro" id="IPR020937">
    <property type="entry name" value="SecA_CS"/>
</dbReference>
<evidence type="ECO:0000256" key="2">
    <source>
        <dbReference type="ARBA" id="ARBA00007650"/>
    </source>
</evidence>
<feature type="binding site" evidence="15">
    <location>
        <position position="87"/>
    </location>
    <ligand>
        <name>ATP</name>
        <dbReference type="ChEBI" id="CHEBI:30616"/>
    </ligand>
</feature>
<dbReference type="InterPro" id="IPR036266">
    <property type="entry name" value="SecA_Wing/Scaffold_sf"/>
</dbReference>
<keyword evidence="3 15" id="KW-0813">Transport</keyword>
<dbReference type="EC" id="7.4.2.8" evidence="15"/>
<evidence type="ECO:0000256" key="5">
    <source>
        <dbReference type="ARBA" id="ARBA00022490"/>
    </source>
</evidence>
<dbReference type="HAMAP" id="MF_01382">
    <property type="entry name" value="SecA"/>
    <property type="match status" value="1"/>
</dbReference>
<dbReference type="PANTHER" id="PTHR30612">
    <property type="entry name" value="SECA INNER MEMBRANE COMPONENT OF SEC PROTEIN SECRETION SYSTEM"/>
    <property type="match status" value="1"/>
</dbReference>
<dbReference type="Pfam" id="PF21090">
    <property type="entry name" value="P-loop_SecA"/>
    <property type="match status" value="1"/>
</dbReference>
<dbReference type="GO" id="GO:0008564">
    <property type="term" value="F:protein-exporting ATPase activity"/>
    <property type="evidence" value="ECO:0007669"/>
    <property type="project" value="UniProtKB-EC"/>
</dbReference>
<evidence type="ECO:0000256" key="16">
    <source>
        <dbReference type="RuleBase" id="RU003874"/>
    </source>
</evidence>
<dbReference type="GO" id="GO:0005829">
    <property type="term" value="C:cytosol"/>
    <property type="evidence" value="ECO:0007669"/>
    <property type="project" value="TreeGrafter"/>
</dbReference>
<dbReference type="GO" id="GO:0065002">
    <property type="term" value="P:intracellular protein transmembrane transport"/>
    <property type="evidence" value="ECO:0007669"/>
    <property type="project" value="UniProtKB-UniRule"/>
</dbReference>
<feature type="binding site" evidence="15">
    <location>
        <begin position="105"/>
        <end position="109"/>
    </location>
    <ligand>
        <name>ATP</name>
        <dbReference type="ChEBI" id="CHEBI:30616"/>
    </ligand>
</feature>
<keyword evidence="8 15" id="KW-0547">Nucleotide-binding</keyword>
<name>A0A4D6Y540_9GAMM</name>
<sequence>MLNKIFAKIFGTRNDRVLNKFKKTVYAINQLEERFKRYSDQELKDNTKLFQLRLQDGEHLNNLLPEAFATVREASQRVFGMRHFDVQILGGIVLNNQCIAEMRTGEGKTLTSTLPAYLNALIGKGVHIVTMNDYLARRDAEQNTPLFEFLNLTVGLNLSEMPFTLKKQAYLCDITYGTNNEYGFDYLRDNMVSFPEERVQRGLHYALLDEVDSILIDEARTPLIISGPSEDSSDLYKKINAIVPLLVLQKQEDSDFFQGTGHFFIDEKSKQVHLTERGLIEVERILLNKNFVNKLESLYSSKNIVLMHHVLSALRAHKLFVKNVDYIVQNDSILIVDEHTGRTMPGRRWSDGLHQAIEAKENVSIKNENQTLASITFQNYFRLYEKISGMTGTASTEAFEFYSIYNLDTVTIPTNKPMIRKDMSDLVYITEKEKIRAIIKDIQECVRIKKPVLVGTVSIEKSELISKNLDKLNIIHNVLNAKFHAKEAEIIGQAGKSKSITIATNMAGRGTDIVLGGNLNVEIHRHSNLNGDEVKKIRAKWQKEHDLVVSAGGLHIIGTERHESRRIDNQLIGRSGRQGDSGSSRFYISMEDSLMRIFASDKIVSMMRKLGLSENESIEHPWINKAIENAQKKVESRNFDIRKQLLEYDDIINEQRGVIYSQRNVLIDSKNIQTIIEDILKDVLISVVDLSFLHNTKRTYWDIVALEQRLQLDFDVHISISKWLDIDSNLNKDDVTKKITDILIAHYQKKENVIGSNKMRLIEKHIMLRTLDSFWKDHLAAIDYLRQGIHLRGYAQKDPKQEYKRESFNMFSNMLNLLKYEVASILCKITLSYANQCMTAYQKLTPLFSKNIKISRNALCVCGSGKKYKHCHGAL</sequence>
<dbReference type="InterPro" id="IPR004027">
    <property type="entry name" value="SEC_C_motif"/>
</dbReference>
<evidence type="ECO:0000259" key="17">
    <source>
        <dbReference type="PROSITE" id="PS51192"/>
    </source>
</evidence>
<keyword evidence="5 15" id="KW-0963">Cytoplasm</keyword>
<evidence type="ECO:0000256" key="3">
    <source>
        <dbReference type="ARBA" id="ARBA00022448"/>
    </source>
</evidence>
<dbReference type="Pfam" id="PF02810">
    <property type="entry name" value="SEC-C"/>
    <property type="match status" value="1"/>
</dbReference>
<feature type="binding site" evidence="15">
    <location>
        <position position="512"/>
    </location>
    <ligand>
        <name>ATP</name>
        <dbReference type="ChEBI" id="CHEBI:30616"/>
    </ligand>
</feature>
<dbReference type="CDD" id="cd18803">
    <property type="entry name" value="SF2_C_secA"/>
    <property type="match status" value="1"/>
</dbReference>
<dbReference type="SUPFAM" id="SSF81886">
    <property type="entry name" value="Helical scaffold and wing domains of SecA"/>
    <property type="match status" value="1"/>
</dbReference>
<dbReference type="GO" id="GO:0046872">
    <property type="term" value="F:metal ion binding"/>
    <property type="evidence" value="ECO:0007669"/>
    <property type="project" value="UniProtKB-KW"/>
</dbReference>
<dbReference type="SMART" id="SM00957">
    <property type="entry name" value="SecA_DEAD"/>
    <property type="match status" value="1"/>
</dbReference>
<reference evidence="19 20" key="2">
    <citation type="submission" date="2019-05" db="EMBL/GenBank/DDBJ databases">
        <title>Genome evolution of the obligate endosymbiont Buchnera aphidicola.</title>
        <authorList>
            <person name="Moran N.A."/>
        </authorList>
    </citation>
    <scope>NUCLEOTIDE SEQUENCE [LARGE SCALE GENOMIC DNA]</scope>
    <source>
        <strain evidence="19 20">Hta</strain>
    </source>
</reference>
<dbReference type="PRINTS" id="PR00906">
    <property type="entry name" value="SECA"/>
</dbReference>
<comment type="subcellular location">
    <subcellularLocation>
        <location evidence="15">Cell membrane</location>
        <topology evidence="15">Peripheral membrane protein</topology>
        <orientation evidence="15">Cytoplasmic side</orientation>
    </subcellularLocation>
    <subcellularLocation>
        <location evidence="15">Cytoplasm</location>
    </subcellularLocation>
    <text evidence="15">Distribution is 50-50.</text>
</comment>
<evidence type="ECO:0000256" key="8">
    <source>
        <dbReference type="ARBA" id="ARBA00022741"/>
    </source>
</evidence>
<accession>A0A4D6Y540</accession>
<dbReference type="NCBIfam" id="NF009538">
    <property type="entry name" value="PRK12904.1"/>
    <property type="match status" value="1"/>
</dbReference>
<dbReference type="GO" id="GO:0031522">
    <property type="term" value="C:cell envelope Sec protein transport complex"/>
    <property type="evidence" value="ECO:0007669"/>
    <property type="project" value="TreeGrafter"/>
</dbReference>
<proteinExistence type="evidence at transcript level"/>
<evidence type="ECO:0000256" key="4">
    <source>
        <dbReference type="ARBA" id="ARBA00022475"/>
    </source>
</evidence>
<dbReference type="RefSeq" id="WP_158356484.1">
    <property type="nucleotide sequence ID" value="NZ_CP034873.1"/>
</dbReference>
<keyword evidence="11 15" id="KW-0653">Protein transport</keyword>
<gene>
    <name evidence="15 19" type="primary">secA</name>
    <name evidence="19" type="ORF">D9V69_01000</name>
</gene>
<comment type="induction">
    <text evidence="15">Repressed under conditions of excess protein secretion capacity and derepressed when protein secretion becomes limiting. This is regulated by SecM.</text>
</comment>
<keyword evidence="14 15" id="KW-0472">Membrane</keyword>
<comment type="cofactor">
    <cofactor evidence="1">
        <name>Zn(2+)</name>
        <dbReference type="ChEBI" id="CHEBI:29105"/>
    </cofactor>
</comment>
<keyword evidence="12 15" id="KW-1278">Translocase</keyword>
<protein>
    <recommendedName>
        <fullName evidence="15 16">Protein translocase subunit SecA</fullName>
        <ecNumber evidence="15">7.4.2.8</ecNumber>
    </recommendedName>
</protein>
<evidence type="ECO:0000259" key="18">
    <source>
        <dbReference type="PROSITE" id="PS51196"/>
    </source>
</evidence>
<dbReference type="OrthoDB" id="9805579at2"/>
<evidence type="ECO:0000256" key="14">
    <source>
        <dbReference type="ARBA" id="ARBA00023136"/>
    </source>
</evidence>
<evidence type="ECO:0000256" key="6">
    <source>
        <dbReference type="ARBA" id="ARBA00022519"/>
    </source>
</evidence>
<keyword evidence="13 15" id="KW-0811">Translocation</keyword>
<evidence type="ECO:0000256" key="10">
    <source>
        <dbReference type="ARBA" id="ARBA00022840"/>
    </source>
</evidence>
<dbReference type="InterPro" id="IPR014001">
    <property type="entry name" value="Helicase_ATP-bd"/>
</dbReference>
<evidence type="ECO:0000256" key="11">
    <source>
        <dbReference type="ARBA" id="ARBA00022927"/>
    </source>
</evidence>
<dbReference type="PROSITE" id="PS51196">
    <property type="entry name" value="SECA_MOTOR_DEAD"/>
    <property type="match status" value="1"/>
</dbReference>
<dbReference type="InterPro" id="IPR036670">
    <property type="entry name" value="SecA_X-link_sf"/>
</dbReference>
<dbReference type="NCBIfam" id="TIGR00963">
    <property type="entry name" value="secA"/>
    <property type="match status" value="1"/>
</dbReference>
<comment type="catalytic activity">
    <reaction evidence="15">
        <text>ATP + H2O + cellular proteinSide 1 = ADP + phosphate + cellular proteinSide 2.</text>
        <dbReference type="EC" id="7.4.2.8"/>
    </reaction>
</comment>
<dbReference type="InterPro" id="IPR000185">
    <property type="entry name" value="SecA"/>
</dbReference>
<evidence type="ECO:0000256" key="1">
    <source>
        <dbReference type="ARBA" id="ARBA00001947"/>
    </source>
</evidence>
<evidence type="ECO:0000256" key="12">
    <source>
        <dbReference type="ARBA" id="ARBA00022967"/>
    </source>
</evidence>
<dbReference type="InterPro" id="IPR011115">
    <property type="entry name" value="SecA_DEAD"/>
</dbReference>
<dbReference type="PROSITE" id="PS01312">
    <property type="entry name" value="SECA"/>
    <property type="match status" value="1"/>
</dbReference>
<evidence type="ECO:0000256" key="15">
    <source>
        <dbReference type="HAMAP-Rule" id="MF_01382"/>
    </source>
</evidence>
<dbReference type="InterPro" id="IPR011130">
    <property type="entry name" value="SecA_preprotein_X-link_dom"/>
</dbReference>
<dbReference type="GO" id="GO:0043952">
    <property type="term" value="P:protein transport by the Sec complex"/>
    <property type="evidence" value="ECO:0007669"/>
    <property type="project" value="UniProtKB-ARBA"/>
</dbReference>
<dbReference type="InterPro" id="IPR027417">
    <property type="entry name" value="P-loop_NTPase"/>
</dbReference>
<comment type="function">
    <text evidence="15">Part of the Sec protein translocase complex. Interacts with the SecYEG preprotein conducting channel. Has a central role in coupling the hydrolysis of ATP to the transfer of proteins into and across the cell membrane, serving both as a receptor for the preprotein-SecB complex and as an ATP-driven molecular motor driving the stepwise translocation of polypeptide chains across the membrane.</text>
</comment>
<dbReference type="GO" id="GO:0017038">
    <property type="term" value="P:protein import"/>
    <property type="evidence" value="ECO:0007669"/>
    <property type="project" value="InterPro"/>
</dbReference>
<dbReference type="GO" id="GO:0006605">
    <property type="term" value="P:protein targeting"/>
    <property type="evidence" value="ECO:0007669"/>
    <property type="project" value="UniProtKB-UniRule"/>
</dbReference>
<feature type="domain" description="Helicase ATP-binding" evidence="17">
    <location>
        <begin position="89"/>
        <end position="247"/>
    </location>
</feature>
<keyword evidence="9" id="KW-0862">Zinc</keyword>
<dbReference type="GO" id="GO:0005524">
    <property type="term" value="F:ATP binding"/>
    <property type="evidence" value="ECO:0007669"/>
    <property type="project" value="UniProtKB-UniRule"/>
</dbReference>
<dbReference type="SMART" id="SM00958">
    <property type="entry name" value="SecA_PP_bind"/>
    <property type="match status" value="1"/>
</dbReference>
<organism evidence="19 20">
    <name type="scientific">Buchnera aphidicola</name>
    <name type="common">Hyadaphis tataricae</name>
    <dbReference type="NCBI Taxonomy" id="1241859"/>
    <lineage>
        <taxon>Bacteria</taxon>
        <taxon>Pseudomonadati</taxon>
        <taxon>Pseudomonadota</taxon>
        <taxon>Gammaproteobacteria</taxon>
        <taxon>Enterobacterales</taxon>
        <taxon>Erwiniaceae</taxon>
        <taxon>Buchnera</taxon>
    </lineage>
</organism>
<dbReference type="FunFam" id="3.40.50.300:FF:000113">
    <property type="entry name" value="Preprotein translocase subunit SecA"/>
    <property type="match status" value="1"/>
</dbReference>
<dbReference type="Pfam" id="PF01043">
    <property type="entry name" value="SecA_PP_bind"/>
    <property type="match status" value="1"/>
</dbReference>
<comment type="similarity">
    <text evidence="2 15 16">Belongs to the SecA family.</text>
</comment>
<dbReference type="FunFam" id="3.90.1440.10:FF:000001">
    <property type="entry name" value="Preprotein translocase subunit SecA"/>
    <property type="match status" value="1"/>
</dbReference>
<evidence type="ECO:0000256" key="9">
    <source>
        <dbReference type="ARBA" id="ARBA00022833"/>
    </source>
</evidence>
<dbReference type="EMBL" id="CP034873">
    <property type="protein sequence ID" value="QCI21514.1"/>
    <property type="molecule type" value="Genomic_DNA"/>
</dbReference>
<evidence type="ECO:0000256" key="13">
    <source>
        <dbReference type="ARBA" id="ARBA00023010"/>
    </source>
</evidence>
<dbReference type="SUPFAM" id="SSF52540">
    <property type="entry name" value="P-loop containing nucleoside triphosphate hydrolases"/>
    <property type="match status" value="2"/>
</dbReference>
<feature type="domain" description="SecA family profile" evidence="18">
    <location>
        <begin position="3"/>
        <end position="619"/>
    </location>
</feature>
<dbReference type="FunFam" id="1.10.3060.10:FF:000003">
    <property type="entry name" value="Protein translocase subunit SecA"/>
    <property type="match status" value="1"/>
</dbReference>
<comment type="subunit">
    <text evidence="15">Monomer and homodimer. Part of the essential Sec protein translocation apparatus which comprises SecA, SecYEG and auxiliary proteins SecDF-YajC and YidC.</text>
</comment>
<dbReference type="InterPro" id="IPR011116">
    <property type="entry name" value="SecA_Wing/Scaffold"/>
</dbReference>
<dbReference type="GO" id="GO:0005886">
    <property type="term" value="C:plasma membrane"/>
    <property type="evidence" value="ECO:0007669"/>
    <property type="project" value="UniProtKB-SubCell"/>
</dbReference>
<dbReference type="Pfam" id="PF07517">
    <property type="entry name" value="SecA_DEAD"/>
    <property type="match status" value="1"/>
</dbReference>
<dbReference type="InterPro" id="IPR044722">
    <property type="entry name" value="SecA_SF2_C"/>
</dbReference>
<dbReference type="AlphaFoldDB" id="A0A4D6Y540"/>
<evidence type="ECO:0000256" key="7">
    <source>
        <dbReference type="ARBA" id="ARBA00022723"/>
    </source>
</evidence>
<keyword evidence="4 15" id="KW-1003">Cell membrane</keyword>